<comment type="subunit">
    <text evidence="5 16">Homodimer.</text>
</comment>
<evidence type="ECO:0000256" key="1">
    <source>
        <dbReference type="ARBA" id="ARBA00001206"/>
    </source>
</evidence>
<dbReference type="GO" id="GO:0005524">
    <property type="term" value="F:ATP binding"/>
    <property type="evidence" value="ECO:0007669"/>
    <property type="project" value="UniProtKB-UniRule"/>
</dbReference>
<keyword evidence="9 16" id="KW-0547">Nucleotide-binding</keyword>
<keyword evidence="12 16" id="KW-0630">Potassium</keyword>
<comment type="cofactor">
    <cofactor evidence="2">
        <name>K(+)</name>
        <dbReference type="ChEBI" id="CHEBI:29103"/>
    </cofactor>
</comment>
<keyword evidence="18" id="KW-1185">Reference proteome</keyword>
<dbReference type="CDD" id="cd24015">
    <property type="entry name" value="ASKHA_NBD_PanK-III"/>
    <property type="match status" value="1"/>
</dbReference>
<dbReference type="PANTHER" id="PTHR34265">
    <property type="entry name" value="TYPE III PANTOTHENATE KINASE"/>
    <property type="match status" value="1"/>
</dbReference>
<keyword evidence="8 16" id="KW-0808">Transferase</keyword>
<proteinExistence type="inferred from homology"/>
<evidence type="ECO:0000256" key="9">
    <source>
        <dbReference type="ARBA" id="ARBA00022741"/>
    </source>
</evidence>
<dbReference type="Pfam" id="PF03309">
    <property type="entry name" value="Pan_kinase"/>
    <property type="match status" value="1"/>
</dbReference>
<evidence type="ECO:0000256" key="2">
    <source>
        <dbReference type="ARBA" id="ARBA00001958"/>
    </source>
</evidence>
<dbReference type="PANTHER" id="PTHR34265:SF1">
    <property type="entry name" value="TYPE III PANTOTHENATE KINASE"/>
    <property type="match status" value="1"/>
</dbReference>
<evidence type="ECO:0000256" key="13">
    <source>
        <dbReference type="ARBA" id="ARBA00022993"/>
    </source>
</evidence>
<comment type="subcellular location">
    <subcellularLocation>
        <location evidence="3 16">Cytoplasm</location>
    </subcellularLocation>
</comment>
<feature type="binding site" evidence="16">
    <location>
        <begin position="102"/>
        <end position="105"/>
    </location>
    <ligand>
        <name>substrate</name>
    </ligand>
</feature>
<comment type="function">
    <text evidence="16">Catalyzes the phosphorylation of pantothenate (Pan), the first step in CoA biosynthesis.</text>
</comment>
<dbReference type="EC" id="2.7.1.33" evidence="6 16"/>
<dbReference type="GO" id="GO:0005737">
    <property type="term" value="C:cytoplasm"/>
    <property type="evidence" value="ECO:0007669"/>
    <property type="project" value="UniProtKB-SubCell"/>
</dbReference>
<gene>
    <name evidence="16" type="primary">coaX</name>
    <name evidence="17" type="ORF">FHW12_001457</name>
</gene>
<dbReference type="NCBIfam" id="TIGR00671">
    <property type="entry name" value="baf"/>
    <property type="match status" value="1"/>
</dbReference>
<dbReference type="RefSeq" id="WP_182530328.1">
    <property type="nucleotide sequence ID" value="NZ_JACGXL010000002.1"/>
</dbReference>
<feature type="binding site" evidence="16">
    <location>
        <position position="95"/>
    </location>
    <ligand>
        <name>substrate</name>
    </ligand>
</feature>
<dbReference type="AlphaFoldDB" id="A0A839EX79"/>
<comment type="similarity">
    <text evidence="14 16">Belongs to the type III pantothenate kinase family.</text>
</comment>
<comment type="caution">
    <text evidence="17">The sequence shown here is derived from an EMBL/GenBank/DDBJ whole genome shotgun (WGS) entry which is preliminary data.</text>
</comment>
<feature type="binding site" evidence="16">
    <location>
        <position position="127"/>
    </location>
    <ligand>
        <name>ATP</name>
        <dbReference type="ChEBI" id="CHEBI:30616"/>
    </ligand>
</feature>
<evidence type="ECO:0000256" key="12">
    <source>
        <dbReference type="ARBA" id="ARBA00022958"/>
    </source>
</evidence>
<comment type="catalytic activity">
    <reaction evidence="1 16">
        <text>(R)-pantothenate + ATP = (R)-4'-phosphopantothenate + ADP + H(+)</text>
        <dbReference type="Rhea" id="RHEA:16373"/>
        <dbReference type="ChEBI" id="CHEBI:10986"/>
        <dbReference type="ChEBI" id="CHEBI:15378"/>
        <dbReference type="ChEBI" id="CHEBI:29032"/>
        <dbReference type="ChEBI" id="CHEBI:30616"/>
        <dbReference type="ChEBI" id="CHEBI:456216"/>
        <dbReference type="EC" id="2.7.1.33"/>
    </reaction>
</comment>
<sequence length="253" mass="26289">MKLLVDVGNTRLKWASIADDARLRPGGVFAHAGGSLVGELRREWGGLARVEAAWIASVVSAAREEELAMFVRERFGLRAQFVRSPAAALGVRNAYAQPERLGVDRFLALAAAHARDARLQVLVSAGTALTVDALDADGSHLGGLIVASPQAMRQAIVAGTARVDARGGQLQAYPRSTADAVVTGSLYAAAGAIERFRASLVRAGEASPPLLLGGGGADELEPLLAPVERVHDLVLHGLALWAREAAAGATPDG</sequence>
<dbReference type="SUPFAM" id="SSF53067">
    <property type="entry name" value="Actin-like ATPase domain"/>
    <property type="match status" value="2"/>
</dbReference>
<comment type="pathway">
    <text evidence="4 16">Cofactor biosynthesis; coenzyme A biosynthesis; CoA from (R)-pantothenate: step 1/5.</text>
</comment>
<comment type="caution">
    <text evidence="16">Lacks conserved residue(s) required for the propagation of feature annotation.</text>
</comment>
<keyword evidence="7 16" id="KW-0963">Cytoplasm</keyword>
<evidence type="ECO:0000256" key="3">
    <source>
        <dbReference type="ARBA" id="ARBA00004496"/>
    </source>
</evidence>
<dbReference type="EMBL" id="JACGXL010000002">
    <property type="protein sequence ID" value="MBA8887243.1"/>
    <property type="molecule type" value="Genomic_DNA"/>
</dbReference>
<evidence type="ECO:0000313" key="18">
    <source>
        <dbReference type="Proteomes" id="UP000550401"/>
    </source>
</evidence>
<keyword evidence="11 16" id="KW-0067">ATP-binding</keyword>
<evidence type="ECO:0000256" key="15">
    <source>
        <dbReference type="ARBA" id="ARBA00040883"/>
    </source>
</evidence>
<feature type="binding site" evidence="16">
    <location>
        <begin position="6"/>
        <end position="13"/>
    </location>
    <ligand>
        <name>ATP</name>
        <dbReference type="ChEBI" id="CHEBI:30616"/>
    </ligand>
</feature>
<accession>A0A839EX79</accession>
<evidence type="ECO:0000313" key="17">
    <source>
        <dbReference type="EMBL" id="MBA8887243.1"/>
    </source>
</evidence>
<keyword evidence="13 16" id="KW-0173">Coenzyme A biosynthesis</keyword>
<dbReference type="HAMAP" id="MF_01274">
    <property type="entry name" value="Pantothen_kinase_3"/>
    <property type="match status" value="1"/>
</dbReference>
<keyword evidence="10 16" id="KW-0418">Kinase</keyword>
<evidence type="ECO:0000256" key="16">
    <source>
        <dbReference type="HAMAP-Rule" id="MF_01274"/>
    </source>
</evidence>
<evidence type="ECO:0000256" key="11">
    <source>
        <dbReference type="ARBA" id="ARBA00022840"/>
    </source>
</evidence>
<organism evidence="17 18">
    <name type="scientific">Dokdonella fugitiva</name>
    <dbReference type="NCBI Taxonomy" id="328517"/>
    <lineage>
        <taxon>Bacteria</taxon>
        <taxon>Pseudomonadati</taxon>
        <taxon>Pseudomonadota</taxon>
        <taxon>Gammaproteobacteria</taxon>
        <taxon>Lysobacterales</taxon>
        <taxon>Rhodanobacteraceae</taxon>
        <taxon>Dokdonella</taxon>
    </lineage>
</organism>
<evidence type="ECO:0000256" key="6">
    <source>
        <dbReference type="ARBA" id="ARBA00012102"/>
    </source>
</evidence>
<evidence type="ECO:0000256" key="4">
    <source>
        <dbReference type="ARBA" id="ARBA00005225"/>
    </source>
</evidence>
<dbReference type="UniPathway" id="UPA00241">
    <property type="reaction ID" value="UER00352"/>
</dbReference>
<name>A0A839EX79_9GAMM</name>
<feature type="active site" description="Proton acceptor" evidence="16">
    <location>
        <position position="104"/>
    </location>
</feature>
<comment type="cofactor">
    <cofactor evidence="16">
        <name>NH4(+)</name>
        <dbReference type="ChEBI" id="CHEBI:28938"/>
    </cofactor>
    <cofactor evidence="16">
        <name>K(+)</name>
        <dbReference type="ChEBI" id="CHEBI:29103"/>
    </cofactor>
    <text evidence="16">A monovalent cation. Ammonium or potassium.</text>
</comment>
<dbReference type="InterPro" id="IPR043129">
    <property type="entry name" value="ATPase_NBD"/>
</dbReference>
<dbReference type="Gene3D" id="3.30.420.40">
    <property type="match status" value="2"/>
</dbReference>
<evidence type="ECO:0000256" key="14">
    <source>
        <dbReference type="ARBA" id="ARBA00038036"/>
    </source>
</evidence>
<evidence type="ECO:0000256" key="7">
    <source>
        <dbReference type="ARBA" id="ARBA00022490"/>
    </source>
</evidence>
<evidence type="ECO:0000256" key="5">
    <source>
        <dbReference type="ARBA" id="ARBA00011738"/>
    </source>
</evidence>
<reference evidence="17 18" key="1">
    <citation type="submission" date="2020-07" db="EMBL/GenBank/DDBJ databases">
        <title>Genomic Encyclopedia of Type Strains, Phase IV (KMG-V): Genome sequencing to study the core and pangenomes of soil and plant-associated prokaryotes.</title>
        <authorList>
            <person name="Whitman W."/>
        </authorList>
    </citation>
    <scope>NUCLEOTIDE SEQUENCE [LARGE SCALE GENOMIC DNA]</scope>
    <source>
        <strain evidence="17 18">RH2WT43</strain>
    </source>
</reference>
<evidence type="ECO:0000256" key="10">
    <source>
        <dbReference type="ARBA" id="ARBA00022777"/>
    </source>
</evidence>
<dbReference type="GO" id="GO:0004594">
    <property type="term" value="F:pantothenate kinase activity"/>
    <property type="evidence" value="ECO:0007669"/>
    <property type="project" value="UniProtKB-UniRule"/>
</dbReference>
<dbReference type="GO" id="GO:0015937">
    <property type="term" value="P:coenzyme A biosynthetic process"/>
    <property type="evidence" value="ECO:0007669"/>
    <property type="project" value="UniProtKB-UniRule"/>
</dbReference>
<feature type="binding site" evidence="16">
    <location>
        <position position="177"/>
    </location>
    <ligand>
        <name>substrate</name>
    </ligand>
</feature>
<evidence type="ECO:0000256" key="8">
    <source>
        <dbReference type="ARBA" id="ARBA00022679"/>
    </source>
</evidence>
<dbReference type="Proteomes" id="UP000550401">
    <property type="component" value="Unassembled WGS sequence"/>
</dbReference>
<dbReference type="InterPro" id="IPR004619">
    <property type="entry name" value="Type_III_PanK"/>
</dbReference>
<protein>
    <recommendedName>
        <fullName evidence="15 16">Type III pantothenate kinase</fullName>
        <ecNumber evidence="6 16">2.7.1.33</ecNumber>
    </recommendedName>
    <alternativeName>
        <fullName evidence="16">PanK-III</fullName>
    </alternativeName>
    <alternativeName>
        <fullName evidence="16">Pantothenic acid kinase</fullName>
    </alternativeName>
</protein>